<feature type="region of interest" description="Disordered" evidence="8">
    <location>
        <begin position="394"/>
        <end position="424"/>
    </location>
</feature>
<dbReference type="Pfam" id="PF00307">
    <property type="entry name" value="CH"/>
    <property type="match status" value="1"/>
</dbReference>
<evidence type="ECO:0000256" key="7">
    <source>
        <dbReference type="SAM" id="Coils"/>
    </source>
</evidence>
<feature type="domain" description="Calponin-homology (CH)" evidence="9">
    <location>
        <begin position="139"/>
        <end position="244"/>
    </location>
</feature>
<dbReference type="GO" id="GO:0051015">
    <property type="term" value="F:actin filament binding"/>
    <property type="evidence" value="ECO:0007669"/>
    <property type="project" value="TreeGrafter"/>
</dbReference>
<comment type="subcellular location">
    <subcellularLocation>
        <location evidence="1">Membrane</location>
    </subcellularLocation>
</comment>
<dbReference type="GO" id="GO:0007097">
    <property type="term" value="P:nuclear migration"/>
    <property type="evidence" value="ECO:0007669"/>
    <property type="project" value="TreeGrafter"/>
</dbReference>
<dbReference type="InterPro" id="IPR036872">
    <property type="entry name" value="CH_dom_sf"/>
</dbReference>
<evidence type="ECO:0000256" key="2">
    <source>
        <dbReference type="ARBA" id="ARBA00022692"/>
    </source>
</evidence>
<keyword evidence="5" id="KW-0472">Membrane</keyword>
<dbReference type="EMBL" id="QNGE01000481">
    <property type="protein sequence ID" value="KAA3680284.1"/>
    <property type="molecule type" value="Genomic_DNA"/>
</dbReference>
<evidence type="ECO:0000313" key="10">
    <source>
        <dbReference type="EMBL" id="KAA3680284.1"/>
    </source>
</evidence>
<dbReference type="PANTHER" id="PTHR47535">
    <property type="entry name" value="MUSCLE-SPECIFIC PROTEIN 300 KDA, ISOFORM G"/>
    <property type="match status" value="1"/>
</dbReference>
<dbReference type="Gene3D" id="1.10.418.10">
    <property type="entry name" value="Calponin-like domain"/>
    <property type="match status" value="2"/>
</dbReference>
<keyword evidence="6" id="KW-0009">Actin-binding</keyword>
<feature type="coiled-coil region" evidence="7">
    <location>
        <begin position="305"/>
        <end position="361"/>
    </location>
</feature>
<dbReference type="SUPFAM" id="SSF47576">
    <property type="entry name" value="Calponin-homology domain, CH-domain"/>
    <property type="match status" value="1"/>
</dbReference>
<keyword evidence="2" id="KW-0812">Transmembrane</keyword>
<dbReference type="InterPro" id="IPR001715">
    <property type="entry name" value="CH_dom"/>
</dbReference>
<dbReference type="AlphaFoldDB" id="A0A5J4NXM7"/>
<proteinExistence type="predicted"/>
<feature type="coiled-coil region" evidence="7">
    <location>
        <begin position="718"/>
        <end position="771"/>
    </location>
</feature>
<dbReference type="Proteomes" id="UP000324629">
    <property type="component" value="Unassembled WGS sequence"/>
</dbReference>
<dbReference type="PROSITE" id="PS00020">
    <property type="entry name" value="ACTININ_2"/>
    <property type="match status" value="1"/>
</dbReference>
<keyword evidence="3" id="KW-0677">Repeat</keyword>
<evidence type="ECO:0000256" key="4">
    <source>
        <dbReference type="ARBA" id="ARBA00022989"/>
    </source>
</evidence>
<dbReference type="SMART" id="SM00033">
    <property type="entry name" value="CH"/>
    <property type="match status" value="2"/>
</dbReference>
<dbReference type="GO" id="GO:0005640">
    <property type="term" value="C:nuclear outer membrane"/>
    <property type="evidence" value="ECO:0007669"/>
    <property type="project" value="TreeGrafter"/>
</dbReference>
<reference evidence="10 11" key="1">
    <citation type="journal article" date="2019" name="Gigascience">
        <title>Whole-genome sequence of the oriental lung fluke Paragonimus westermani.</title>
        <authorList>
            <person name="Oey H."/>
            <person name="Zakrzewski M."/>
            <person name="Narain K."/>
            <person name="Devi K.R."/>
            <person name="Agatsuma T."/>
            <person name="Nawaratna S."/>
            <person name="Gobert G.N."/>
            <person name="Jones M.K."/>
            <person name="Ragan M.A."/>
            <person name="McManus D.P."/>
            <person name="Krause L."/>
        </authorList>
    </citation>
    <scope>NUCLEOTIDE SEQUENCE [LARGE SCALE GENOMIC DNA]</scope>
    <source>
        <strain evidence="10 11">IND2009</strain>
    </source>
</reference>
<keyword evidence="11" id="KW-1185">Reference proteome</keyword>
<accession>A0A5J4NXM7</accession>
<keyword evidence="4" id="KW-1133">Transmembrane helix</keyword>
<evidence type="ECO:0000256" key="8">
    <source>
        <dbReference type="SAM" id="MobiDB-lite"/>
    </source>
</evidence>
<dbReference type="PROSITE" id="PS50021">
    <property type="entry name" value="CH"/>
    <property type="match status" value="1"/>
</dbReference>
<keyword evidence="7" id="KW-0175">Coiled coil</keyword>
<evidence type="ECO:0000256" key="1">
    <source>
        <dbReference type="ARBA" id="ARBA00004370"/>
    </source>
</evidence>
<evidence type="ECO:0000259" key="9">
    <source>
        <dbReference type="PROSITE" id="PS50021"/>
    </source>
</evidence>
<sequence length="917" mass="104267">MIFIIPSTFPGQPLPSHYPSKRKWLDVIDSACVQLSCIRQHSHPSSVDCDLNHSEPPIKIDDLFVDIRDGVALIRILEVLSKQKLVKLVNINPADIVDGKPAIVLGLIWSIILYFQIEEQEEILMHILGLPSGTARNRGSAKQILKKWVQDIFAGKYDVKVQDFGSSWRDGLAFSAMVHNIDSTLVQMDQLKYRTHRENLEHAFTQAETYLGIPKLLDPEDVDVERPDEKSIMTYVAQFFKAYPDAAKRKPSEVIGETPKKVSVEELIAKIRSTEQLVSKSLQDSDSCLEEHFIYSLHDSTLKEYNQTCQQFQSFEELLNQLKTEWKETAHSGSRRDSSELEIAEEALKSLQDLIDRWRWQIDNLAPGDFGTVAKWTSQAEQWLKATEDSWYQSTSSNKRRGMAGRPTESWRPSSADPPNSPPSFDRIETLLNEESEIFGLSNHRANSMRDLLSRAVEHQGELMNSEFIDQLGRRLSDALAKEPGYAACLAASKARRGFLDLLYATHITDTEVGVSLRSRRKASATGLEYRLADWNAVLEGSNTDENRDLVQDSLIDYEYQGIIYITPGEASLTDDAICILFQHCLETEKIPGKLEKSQEEIRKQHALLAELAVVNEKLPPRNALKVITEWIRDGDKKWNREKANNILLIGAELRRRLDAWDTWMQCTQNIERWLSHAERMINAQLEPGDDRGEVYRWIEEAQEATEFLGNVSDLKKLQQFKERLVQLDQNVGEIKMAEAQKLESIRKDKTERAEQELIEHLKKVEDWIAQTDEVLNGNAFKQAGSEQVCSHALLEGIRAELGKLLKEQPQARDHLQRAIQLVNNPPLQGSDVSCLQRLHQAENQMAILGPTVQSRVADLGDLSEKMIHIERNLEQLEQKLNQAGSQSGSILNDPEFNRTKCLSEVRSDDGHFGSPS</sequence>
<dbReference type="InterPro" id="IPR001589">
    <property type="entry name" value="Actinin_actin-bd_CS"/>
</dbReference>
<name>A0A5J4NXM7_9TREM</name>
<dbReference type="FunFam" id="1.10.418.10:FF:000033">
    <property type="entry name" value="nesprin-1 isoform X1"/>
    <property type="match status" value="1"/>
</dbReference>
<dbReference type="GO" id="GO:0034993">
    <property type="term" value="C:meiotic nuclear membrane microtubule tethering complex"/>
    <property type="evidence" value="ECO:0007669"/>
    <property type="project" value="TreeGrafter"/>
</dbReference>
<evidence type="ECO:0000256" key="5">
    <source>
        <dbReference type="ARBA" id="ARBA00023136"/>
    </source>
</evidence>
<evidence type="ECO:0000313" key="11">
    <source>
        <dbReference type="Proteomes" id="UP000324629"/>
    </source>
</evidence>
<protein>
    <recommendedName>
        <fullName evidence="9">Calponin-homology (CH) domain-containing protein</fullName>
    </recommendedName>
</protein>
<dbReference type="PANTHER" id="PTHR47535:SF1">
    <property type="entry name" value="NESPRIN-1"/>
    <property type="match status" value="1"/>
</dbReference>
<dbReference type="GO" id="GO:0005737">
    <property type="term" value="C:cytoplasm"/>
    <property type="evidence" value="ECO:0007669"/>
    <property type="project" value="TreeGrafter"/>
</dbReference>
<evidence type="ECO:0000256" key="3">
    <source>
        <dbReference type="ARBA" id="ARBA00022737"/>
    </source>
</evidence>
<gene>
    <name evidence="10" type="ORF">DEA37_0014848</name>
</gene>
<evidence type="ECO:0000256" key="6">
    <source>
        <dbReference type="ARBA" id="ARBA00023203"/>
    </source>
</evidence>
<dbReference type="InterPro" id="IPR052403">
    <property type="entry name" value="LINC-complex_assoc"/>
</dbReference>
<feature type="coiled-coil region" evidence="7">
    <location>
        <begin position="860"/>
        <end position="887"/>
    </location>
</feature>
<comment type="caution">
    <text evidence="10">The sequence shown here is derived from an EMBL/GenBank/DDBJ whole genome shotgun (WGS) entry which is preliminary data.</text>
</comment>
<organism evidence="10 11">
    <name type="scientific">Paragonimus westermani</name>
    <dbReference type="NCBI Taxonomy" id="34504"/>
    <lineage>
        <taxon>Eukaryota</taxon>
        <taxon>Metazoa</taxon>
        <taxon>Spiralia</taxon>
        <taxon>Lophotrochozoa</taxon>
        <taxon>Platyhelminthes</taxon>
        <taxon>Trematoda</taxon>
        <taxon>Digenea</taxon>
        <taxon>Plagiorchiida</taxon>
        <taxon>Troglotremata</taxon>
        <taxon>Troglotrematidae</taxon>
        <taxon>Paragonimus</taxon>
    </lineage>
</organism>